<evidence type="ECO:0000259" key="2">
    <source>
        <dbReference type="Pfam" id="PF00156"/>
    </source>
</evidence>
<dbReference type="Gene3D" id="3.40.50.2020">
    <property type="match status" value="1"/>
</dbReference>
<dbReference type="PANTHER" id="PTHR47505:SF1">
    <property type="entry name" value="DNA UTILIZATION PROTEIN YHGH"/>
    <property type="match status" value="1"/>
</dbReference>
<gene>
    <name evidence="4" type="ORF">PlAlph_4400</name>
</gene>
<sequence>MLYGLFEKILDFILPYRCMKCGRVLPEPGYLCDGCSETMNFIGTNCCRKCGHPLYEENTGSKMLCAGCLDRRRSFYRLSRSAVIYDESSKNLILGLKFLDRTENANLLAAMLKVAGKDIFEAGADVLIPVPLHYTRLIKRRYNQSSLLAVRLGKMVGLPVDNFSLIKHKRTRPQTEFSGRERVANVKGVFSVRYPERIKGKRVILIDDVMTTGSTLKESSRVLRRAGAKSIDILTVARVVG</sequence>
<reference evidence="4" key="1">
    <citation type="journal article" date="2020" name="J. ISSAAS">
        <title>Lactobacilli and other gastrointestinal microbiota of Peromyscus leucopus, reservoir host for agents of Lyme disease and other zoonoses in North America.</title>
        <authorList>
            <person name="Milovic A."/>
            <person name="Bassam K."/>
            <person name="Shao H."/>
            <person name="Chatzistamou I."/>
            <person name="Tufts D.M."/>
            <person name="Diuk-Wasser M."/>
            <person name="Barbour A.G."/>
        </authorList>
    </citation>
    <scope>NUCLEOTIDE SEQUENCE</scope>
    <source>
        <strain evidence="4">LL90</strain>
    </source>
</reference>
<organism evidence="4">
    <name type="scientific">uncultured Alphaproteobacteria bacterium</name>
    <dbReference type="NCBI Taxonomy" id="91750"/>
    <lineage>
        <taxon>Bacteria</taxon>
        <taxon>Pseudomonadati</taxon>
        <taxon>Pseudomonadota</taxon>
        <taxon>Alphaproteobacteria</taxon>
        <taxon>environmental samples</taxon>
    </lineage>
</organism>
<keyword evidence="4" id="KW-0808">Transferase</keyword>
<feature type="domain" description="Phosphoribosyltransferase" evidence="2">
    <location>
        <begin position="181"/>
        <end position="237"/>
    </location>
</feature>
<feature type="domain" description="Double zinc ribbon" evidence="3">
    <location>
        <begin position="9"/>
        <end position="69"/>
    </location>
</feature>
<dbReference type="Pfam" id="PF18912">
    <property type="entry name" value="DZR_2"/>
    <property type="match status" value="1"/>
</dbReference>
<dbReference type="GO" id="GO:0016757">
    <property type="term" value="F:glycosyltransferase activity"/>
    <property type="evidence" value="ECO:0007669"/>
    <property type="project" value="UniProtKB-KW"/>
</dbReference>
<keyword evidence="4" id="KW-0328">Glycosyltransferase</keyword>
<dbReference type="InterPro" id="IPR051910">
    <property type="entry name" value="ComF/GntX_DNA_util-trans"/>
</dbReference>
<dbReference type="CDD" id="cd06223">
    <property type="entry name" value="PRTases_typeI"/>
    <property type="match status" value="1"/>
</dbReference>
<dbReference type="AlphaFoldDB" id="A0A6G8F304"/>
<name>A0A6G8F304_9PROT</name>
<evidence type="ECO:0000259" key="3">
    <source>
        <dbReference type="Pfam" id="PF18912"/>
    </source>
</evidence>
<comment type="similarity">
    <text evidence="1">Belongs to the ComF/GntX family.</text>
</comment>
<evidence type="ECO:0000313" key="4">
    <source>
        <dbReference type="EMBL" id="QIM10548.1"/>
    </source>
</evidence>
<dbReference type="InterPro" id="IPR029057">
    <property type="entry name" value="PRTase-like"/>
</dbReference>
<dbReference type="InterPro" id="IPR044005">
    <property type="entry name" value="DZR_2"/>
</dbReference>
<protein>
    <submittedName>
        <fullName evidence="4">Phosphoribosyltransferase</fullName>
    </submittedName>
</protein>
<dbReference type="InterPro" id="IPR000836">
    <property type="entry name" value="PRTase_dom"/>
</dbReference>
<dbReference type="PANTHER" id="PTHR47505">
    <property type="entry name" value="DNA UTILIZATION PROTEIN YHGH"/>
    <property type="match status" value="1"/>
</dbReference>
<dbReference type="SUPFAM" id="SSF53271">
    <property type="entry name" value="PRTase-like"/>
    <property type="match status" value="1"/>
</dbReference>
<proteinExistence type="inferred from homology"/>
<accession>A0A6G8F304</accession>
<dbReference type="Pfam" id="PF00156">
    <property type="entry name" value="Pribosyltran"/>
    <property type="match status" value="1"/>
</dbReference>
<dbReference type="EMBL" id="MN990731">
    <property type="protein sequence ID" value="QIM10548.1"/>
    <property type="molecule type" value="Genomic_DNA"/>
</dbReference>
<evidence type="ECO:0000256" key="1">
    <source>
        <dbReference type="ARBA" id="ARBA00008007"/>
    </source>
</evidence>